<name>A0AAU7UA06_9DEIO</name>
<feature type="transmembrane region" description="Helical" evidence="1">
    <location>
        <begin position="52"/>
        <end position="72"/>
    </location>
</feature>
<evidence type="ECO:0000259" key="2">
    <source>
        <dbReference type="PROSITE" id="PS50924"/>
    </source>
</evidence>
<dbReference type="PANTHER" id="PTHR35152:SF1">
    <property type="entry name" value="DOMAIN SIGNALLING PROTEIN, PUTATIVE (AFU_ORTHOLOGUE AFUA_5G11310)-RELATED"/>
    <property type="match status" value="1"/>
</dbReference>
<feature type="transmembrane region" description="Helical" evidence="1">
    <location>
        <begin position="106"/>
        <end position="127"/>
    </location>
</feature>
<protein>
    <submittedName>
        <fullName evidence="3">MHYT domain-containing protein</fullName>
    </submittedName>
</protein>
<dbReference type="Pfam" id="PF03707">
    <property type="entry name" value="MHYT"/>
    <property type="match status" value="2"/>
</dbReference>
<organism evidence="3">
    <name type="scientific">Deinococcus sonorensis KR-87</name>
    <dbReference type="NCBI Taxonomy" id="694439"/>
    <lineage>
        <taxon>Bacteria</taxon>
        <taxon>Thermotogati</taxon>
        <taxon>Deinococcota</taxon>
        <taxon>Deinococci</taxon>
        <taxon>Deinococcales</taxon>
        <taxon>Deinococcaceae</taxon>
        <taxon>Deinococcus</taxon>
    </lineage>
</organism>
<feature type="transmembrane region" description="Helical" evidence="1">
    <location>
        <begin position="78"/>
        <end position="99"/>
    </location>
</feature>
<dbReference type="PROSITE" id="PS50924">
    <property type="entry name" value="MHYT"/>
    <property type="match status" value="1"/>
</dbReference>
<feature type="transmembrane region" description="Helical" evidence="1">
    <location>
        <begin position="12"/>
        <end position="31"/>
    </location>
</feature>
<evidence type="ECO:0000256" key="1">
    <source>
        <dbReference type="PROSITE-ProRule" id="PRU00244"/>
    </source>
</evidence>
<keyword evidence="1" id="KW-0472">Membrane</keyword>
<evidence type="ECO:0000313" key="3">
    <source>
        <dbReference type="EMBL" id="XBV85221.1"/>
    </source>
</evidence>
<keyword evidence="1" id="KW-1133">Transmembrane helix</keyword>
<dbReference type="KEGG" id="dsc:ABOD76_17515"/>
<dbReference type="AlphaFoldDB" id="A0AAU7UA06"/>
<accession>A0AAU7UA06</accession>
<dbReference type="EMBL" id="CP158299">
    <property type="protein sequence ID" value="XBV85221.1"/>
    <property type="molecule type" value="Genomic_DNA"/>
</dbReference>
<dbReference type="InterPro" id="IPR005330">
    <property type="entry name" value="MHYT_dom"/>
</dbReference>
<keyword evidence="1" id="KW-0812">Transmembrane</keyword>
<feature type="transmembrane region" description="Helical" evidence="1">
    <location>
        <begin position="183"/>
        <end position="205"/>
    </location>
</feature>
<dbReference type="GO" id="GO:0016020">
    <property type="term" value="C:membrane"/>
    <property type="evidence" value="ECO:0007669"/>
    <property type="project" value="UniProtKB-UniRule"/>
</dbReference>
<feature type="transmembrane region" description="Helical" evidence="1">
    <location>
        <begin position="225"/>
        <end position="246"/>
    </location>
</feature>
<dbReference type="PANTHER" id="PTHR35152">
    <property type="entry name" value="DOMAIN SIGNALLING PROTEIN, PUTATIVE (AFU_ORTHOLOGUE AFUA_5G11310)-RELATED"/>
    <property type="match status" value="1"/>
</dbReference>
<gene>
    <name evidence="3" type="ORF">ABOD76_17515</name>
</gene>
<reference evidence="3" key="1">
    <citation type="submission" date="2024-06" db="EMBL/GenBank/DDBJ databases">
        <title>Draft Genome Sequence of Deinococcus sonorensis Type Strain KR-87, a Biofilm Producing Representative of the Genus Deinococcus.</title>
        <authorList>
            <person name="Boren L.S."/>
            <person name="Grosso R.A."/>
            <person name="Hugenberg-Cox A.N."/>
            <person name="Hill J.T.E."/>
            <person name="Albert C.M."/>
            <person name="Tuohy J.M."/>
        </authorList>
    </citation>
    <scope>NUCLEOTIDE SEQUENCE</scope>
    <source>
        <strain evidence="3">KR-87</strain>
    </source>
</reference>
<feature type="domain" description="MHYT" evidence="2">
    <location>
        <begin position="11"/>
        <end position="204"/>
    </location>
</feature>
<proteinExistence type="predicted"/>
<dbReference type="RefSeq" id="WP_350243258.1">
    <property type="nucleotide sequence ID" value="NZ_CP158299.1"/>
</dbReference>
<feature type="transmembrane region" description="Helical" evidence="1">
    <location>
        <begin position="139"/>
        <end position="162"/>
    </location>
</feature>
<sequence>MTDAMLMSHSWNPFYIVLSFVIASVTSYLSLELARDGDAQDRTRRQVGQGLLLGYGIWAMHFVGMLAFQVPVGLSFNVPLTVVSGLVSVAFLVAAVMFLNRGPQTLVRIIASGTIAGTGIVLMHYSGMAAMQVDAVSRYVALPFLLSVLIAVSAASVAFYLFSRVMTTRLDGPARLAIQGGAALVMGVAIVGMHYTGMAAVQYSYRMSPMVGSPLSEGGADQSTLGMMVGGASVLVFVCTFALILADSVGRRSALTR</sequence>